<comment type="caution">
    <text evidence="2">The sequence shown here is derived from an EMBL/GenBank/DDBJ whole genome shotgun (WGS) entry which is preliminary data.</text>
</comment>
<keyword evidence="1" id="KW-1133">Transmembrane helix</keyword>
<evidence type="ECO:0000256" key="1">
    <source>
        <dbReference type="SAM" id="Phobius"/>
    </source>
</evidence>
<dbReference type="AlphaFoldDB" id="A0A1Z5JCX9"/>
<feature type="transmembrane region" description="Helical" evidence="1">
    <location>
        <begin position="47"/>
        <end position="68"/>
    </location>
</feature>
<dbReference type="Proteomes" id="UP000198406">
    <property type="component" value="Unassembled WGS sequence"/>
</dbReference>
<evidence type="ECO:0000313" key="3">
    <source>
        <dbReference type="Proteomes" id="UP000198406"/>
    </source>
</evidence>
<dbReference type="OrthoDB" id="52678at2759"/>
<keyword evidence="3" id="KW-1185">Reference proteome</keyword>
<evidence type="ECO:0000313" key="2">
    <source>
        <dbReference type="EMBL" id="GAX11829.1"/>
    </source>
</evidence>
<organism evidence="2 3">
    <name type="scientific">Fistulifera solaris</name>
    <name type="common">Oleaginous diatom</name>
    <dbReference type="NCBI Taxonomy" id="1519565"/>
    <lineage>
        <taxon>Eukaryota</taxon>
        <taxon>Sar</taxon>
        <taxon>Stramenopiles</taxon>
        <taxon>Ochrophyta</taxon>
        <taxon>Bacillariophyta</taxon>
        <taxon>Bacillariophyceae</taxon>
        <taxon>Bacillariophycidae</taxon>
        <taxon>Naviculales</taxon>
        <taxon>Naviculaceae</taxon>
        <taxon>Fistulifera</taxon>
    </lineage>
</organism>
<feature type="transmembrane region" description="Helical" evidence="1">
    <location>
        <begin position="88"/>
        <end position="108"/>
    </location>
</feature>
<feature type="transmembrane region" description="Helical" evidence="1">
    <location>
        <begin position="245"/>
        <end position="263"/>
    </location>
</feature>
<dbReference type="InParanoid" id="A0A1Z5JCX9"/>
<sequence length="592" mass="65733">MTTLSQFVALHFVYRRLLLGCGFLPLLILIAPILLWVYLGIWNLLSGGYAGVTHLLSFGIAVTAYHGIHTLSKTEESRQRALQINRQYVPLLMICCALLIHVTASSLGLRPFSGPYGSVFSFRQSLRMSFVLTLLGIAILARFMGPQSLVRCSTVPLAPNPVYVALRDIWKDPLSIVQPGDTPGKLLTHSFDRAPRNTRRFQTPTLASELVHAALAIVLGVVLALVMELPTPHGHHELLGPAIQWWTSVFIYSLSLLLPVFNLDHELDPRNVSMNVKSCLKRASKNTFFAILFAAIPSITFFHSTASGIQWTARVGIHSLLVSLYIEFLQQIISMAVFYPCSDCRLLVHELYDDGTELPYVKVLLCGILRGDEAVNLIHKVTAEQDEYDRIRKYAGSLASSQLKMGATAAGVEKAEAMLEEDVLQLVLLESVYSTRKAVVHLLETPHSLYLFRALCVTISTFAEILLRCTSLQSTTELVLPPGFLCAIEYAVVGISRCIQQSFPGGSDWTLSPLATVLPSVLESTFSLRLALLDFAQRRGDGRPVGLHSPELMHLVRVCDNATRQWVEGKSVKLWNMATEEWVREIKTRPAT</sequence>
<keyword evidence="1" id="KW-0812">Transmembrane</keyword>
<feature type="transmembrane region" description="Helical" evidence="1">
    <location>
        <begin position="17"/>
        <end position="41"/>
    </location>
</feature>
<feature type="transmembrane region" description="Helical" evidence="1">
    <location>
        <begin position="206"/>
        <end position="225"/>
    </location>
</feature>
<gene>
    <name evidence="2" type="ORF">FisN_20Lh116</name>
</gene>
<keyword evidence="1" id="KW-0472">Membrane</keyword>
<feature type="transmembrane region" description="Helical" evidence="1">
    <location>
        <begin position="283"/>
        <end position="302"/>
    </location>
</feature>
<reference evidence="2 3" key="1">
    <citation type="journal article" date="2015" name="Plant Cell">
        <title>Oil accumulation by the oleaginous diatom Fistulifera solaris as revealed by the genome and transcriptome.</title>
        <authorList>
            <person name="Tanaka T."/>
            <person name="Maeda Y."/>
            <person name="Veluchamy A."/>
            <person name="Tanaka M."/>
            <person name="Abida H."/>
            <person name="Marechal E."/>
            <person name="Bowler C."/>
            <person name="Muto M."/>
            <person name="Sunaga Y."/>
            <person name="Tanaka M."/>
            <person name="Yoshino T."/>
            <person name="Taniguchi T."/>
            <person name="Fukuda Y."/>
            <person name="Nemoto M."/>
            <person name="Matsumoto M."/>
            <person name="Wong P.S."/>
            <person name="Aburatani S."/>
            <person name="Fujibuchi W."/>
        </authorList>
    </citation>
    <scope>NUCLEOTIDE SEQUENCE [LARGE SCALE GENOMIC DNA]</scope>
    <source>
        <strain evidence="2 3">JPCC DA0580</strain>
    </source>
</reference>
<accession>A0A1Z5JCX9</accession>
<dbReference type="EMBL" id="BDSP01000045">
    <property type="protein sequence ID" value="GAX11829.1"/>
    <property type="molecule type" value="Genomic_DNA"/>
</dbReference>
<name>A0A1Z5JCX9_FISSO</name>
<proteinExistence type="predicted"/>
<feature type="transmembrane region" description="Helical" evidence="1">
    <location>
        <begin position="128"/>
        <end position="145"/>
    </location>
</feature>
<protein>
    <submittedName>
        <fullName evidence="2">Uncharacterized protein</fullName>
    </submittedName>
</protein>